<geneLocation type="plasmid" evidence="2 3">
    <name>unnamed1</name>
</geneLocation>
<name>A0A6M8HXL5_9PROT</name>
<evidence type="ECO:0000259" key="1">
    <source>
        <dbReference type="Pfam" id="PF13154"/>
    </source>
</evidence>
<feature type="domain" description="DUF3991" evidence="1">
    <location>
        <begin position="124"/>
        <end position="189"/>
    </location>
</feature>
<keyword evidence="3" id="KW-1185">Reference proteome</keyword>
<dbReference type="AlphaFoldDB" id="A0A6M8HXL5"/>
<evidence type="ECO:0000313" key="3">
    <source>
        <dbReference type="Proteomes" id="UP000500767"/>
    </source>
</evidence>
<dbReference type="Proteomes" id="UP000500767">
    <property type="component" value="Plasmid unnamed1"/>
</dbReference>
<protein>
    <submittedName>
        <fullName evidence="2">DUF3991 domain-containing protein</fullName>
    </submittedName>
</protein>
<evidence type="ECO:0000313" key="2">
    <source>
        <dbReference type="EMBL" id="QKE93289.1"/>
    </source>
</evidence>
<dbReference type="Gene3D" id="3.40.1360.10">
    <property type="match status" value="1"/>
</dbReference>
<dbReference type="EMBL" id="CP053709">
    <property type="protein sequence ID" value="QKE93289.1"/>
    <property type="molecule type" value="Genomic_DNA"/>
</dbReference>
<keyword evidence="2" id="KW-0614">Plasmid</keyword>
<dbReference type="KEGG" id="lck:HN018_23755"/>
<sequence>MRAGVSCAVLLERHPPPWQLDKKESTRHCLKYRRAAGEILLVTHEGRGWWDPGSTAKGDVFGLVQYLNPGLNFGEVRKLLRPFVGLSPSYPVHEARSAPPRPVVPFDVKWNSRRRPARGSPTWRYLTEQRRLPTPTILAAVYAGVLREGPYASAWFAHHDHDGGLTGIEMRGPEYRGFSPGGEKTLFRLPGKLPNSSVPMRRLVVAEAPIDAMSIATVERLRADTLYLATAGGMGPATLTALELQLRELSERPGGVLVAATDNDRAGDGYAARLIEMAQAAGVGSERLLPLHGLKDWNDVLKQGRSS</sequence>
<dbReference type="InterPro" id="IPR025054">
    <property type="entry name" value="DUF3991"/>
</dbReference>
<dbReference type="CDD" id="cd00188">
    <property type="entry name" value="TOPRIM"/>
    <property type="match status" value="1"/>
</dbReference>
<gene>
    <name evidence="2" type="ORF">HN018_23755</name>
</gene>
<accession>A0A6M8HXL5</accession>
<proteinExistence type="predicted"/>
<organism evidence="2 3">
    <name type="scientific">Lichenicola cladoniae</name>
    <dbReference type="NCBI Taxonomy" id="1484109"/>
    <lineage>
        <taxon>Bacteria</taxon>
        <taxon>Pseudomonadati</taxon>
        <taxon>Pseudomonadota</taxon>
        <taxon>Alphaproteobacteria</taxon>
        <taxon>Acetobacterales</taxon>
        <taxon>Acetobacteraceae</taxon>
        <taxon>Lichenicola</taxon>
    </lineage>
</organism>
<reference evidence="2 3" key="1">
    <citation type="journal article" date="2014" name="World J. Microbiol. Biotechnol.">
        <title>Biodiversity and physiological characteristics of Antarctic and Arctic lichens-associated bacteria.</title>
        <authorList>
            <person name="Lee Y.M."/>
            <person name="Kim E.H."/>
            <person name="Lee H.K."/>
            <person name="Hong S.G."/>
        </authorList>
    </citation>
    <scope>NUCLEOTIDE SEQUENCE [LARGE SCALE GENOMIC DNA]</scope>
    <source>
        <strain evidence="2 3">PAMC 26569</strain>
        <plasmid evidence="2">unnamed1</plasmid>
    </source>
</reference>
<dbReference type="Pfam" id="PF13154">
    <property type="entry name" value="DUF3991"/>
    <property type="match status" value="1"/>
</dbReference>
<dbReference type="Pfam" id="PF13155">
    <property type="entry name" value="Toprim_2"/>
    <property type="match status" value="1"/>
</dbReference>